<reference evidence="2" key="1">
    <citation type="submission" date="2020-09" db="EMBL/GenBank/DDBJ databases">
        <title>Iningainema tapete sp. nov. (Scytonemataceae, Cyanobacteria) from greenhouses in central Florida (USA) produces two types of nodularin with biosynthetic potential for microcystin-LR and anabaenopeptins.</title>
        <authorList>
            <person name="Berthold D.E."/>
            <person name="Lefler F.W."/>
            <person name="Huang I.-S."/>
            <person name="Abdulla H."/>
            <person name="Zimba P.V."/>
            <person name="Laughinghouse H.D. IV."/>
        </authorList>
    </citation>
    <scope>NUCLEOTIDE SEQUENCE</scope>
    <source>
        <strain evidence="2">BLCCT55</strain>
    </source>
</reference>
<dbReference type="InterPro" id="IPR045794">
    <property type="entry name" value="Trypco1"/>
</dbReference>
<proteinExistence type="predicted"/>
<dbReference type="AlphaFoldDB" id="A0A8J6XAK7"/>
<organism evidence="2 3">
    <name type="scientific">Iningainema tapete BLCC-T55</name>
    <dbReference type="NCBI Taxonomy" id="2748662"/>
    <lineage>
        <taxon>Bacteria</taxon>
        <taxon>Bacillati</taxon>
        <taxon>Cyanobacteriota</taxon>
        <taxon>Cyanophyceae</taxon>
        <taxon>Nostocales</taxon>
        <taxon>Scytonemataceae</taxon>
        <taxon>Iningainema tapete</taxon>
    </lineage>
</organism>
<dbReference type="NCBIfam" id="NF041216">
    <property type="entry name" value="CU044_2847_fam"/>
    <property type="match status" value="1"/>
</dbReference>
<dbReference type="RefSeq" id="WP_190825169.1">
    <property type="nucleotide sequence ID" value="NZ_CAWPPI010000009.1"/>
</dbReference>
<name>A0A8J6XAK7_9CYAN</name>
<dbReference type="Pfam" id="PF19493">
    <property type="entry name" value="Trypco1"/>
    <property type="match status" value="1"/>
</dbReference>
<dbReference type="Proteomes" id="UP000629098">
    <property type="component" value="Unassembled WGS sequence"/>
</dbReference>
<comment type="caution">
    <text evidence="2">The sequence shown here is derived from an EMBL/GenBank/DDBJ whole genome shotgun (WGS) entry which is preliminary data.</text>
</comment>
<evidence type="ECO:0000313" key="2">
    <source>
        <dbReference type="EMBL" id="MBD2770889.1"/>
    </source>
</evidence>
<gene>
    <name evidence="2" type="ORF">ICL16_01810</name>
</gene>
<feature type="domain" description="Trypsin-co-occurring" evidence="1">
    <location>
        <begin position="11"/>
        <end position="113"/>
    </location>
</feature>
<evidence type="ECO:0000313" key="3">
    <source>
        <dbReference type="Proteomes" id="UP000629098"/>
    </source>
</evidence>
<keyword evidence="3" id="KW-1185">Reference proteome</keyword>
<accession>A0A8J6XAK7</accession>
<evidence type="ECO:0000259" key="1">
    <source>
        <dbReference type="Pfam" id="PF19493"/>
    </source>
</evidence>
<sequence length="117" mass="12803">MPIIESKDIVDGEEVAIYIEVDNLPPVRSPYENVRGGETTKVIAAARDVFGEAMKLSRNCAKRVVDSVKQMDEATRPEEFEVKLAIKLDSEVGAVIAKASTGAQIEVTMKWKPRGGL</sequence>
<protein>
    <recommendedName>
        <fullName evidence="1">Trypsin-co-occurring domain-containing protein</fullName>
    </recommendedName>
</protein>
<dbReference type="EMBL" id="JACXAE010000009">
    <property type="protein sequence ID" value="MBD2770889.1"/>
    <property type="molecule type" value="Genomic_DNA"/>
</dbReference>